<protein>
    <submittedName>
        <fullName evidence="1">Uncharacterized protein</fullName>
    </submittedName>
</protein>
<evidence type="ECO:0000313" key="1">
    <source>
        <dbReference type="EMBL" id="SDN56699.1"/>
    </source>
</evidence>
<proteinExistence type="predicted"/>
<dbReference type="RefSeq" id="WP_080627569.1">
    <property type="nucleotide sequence ID" value="NZ_JYLI01000020.1"/>
</dbReference>
<accession>A0ABY0RC04</accession>
<reference evidence="1 2" key="1">
    <citation type="submission" date="2016-10" db="EMBL/GenBank/DDBJ databases">
        <authorList>
            <person name="Varghese N."/>
            <person name="Submissions S."/>
        </authorList>
    </citation>
    <scope>NUCLEOTIDE SEQUENCE [LARGE SCALE GENOMIC DNA]</scope>
    <source>
        <strain evidence="1 2">BS2776</strain>
    </source>
</reference>
<gene>
    <name evidence="1" type="ORF">SAMN04490208_0723</name>
</gene>
<organism evidence="1 2">
    <name type="scientific">Pseudomonas poae</name>
    <dbReference type="NCBI Taxonomy" id="200451"/>
    <lineage>
        <taxon>Bacteria</taxon>
        <taxon>Pseudomonadati</taxon>
        <taxon>Pseudomonadota</taxon>
        <taxon>Gammaproteobacteria</taxon>
        <taxon>Pseudomonadales</taxon>
        <taxon>Pseudomonadaceae</taxon>
        <taxon>Pseudomonas</taxon>
    </lineage>
</organism>
<dbReference type="EMBL" id="LT629706">
    <property type="protein sequence ID" value="SDN56699.1"/>
    <property type="molecule type" value="Genomic_DNA"/>
</dbReference>
<dbReference type="Proteomes" id="UP000181903">
    <property type="component" value="Chromosome I"/>
</dbReference>
<evidence type="ECO:0000313" key="2">
    <source>
        <dbReference type="Proteomes" id="UP000181903"/>
    </source>
</evidence>
<name>A0ABY0RC04_9PSED</name>
<dbReference type="GeneID" id="66759912"/>
<keyword evidence="2" id="KW-1185">Reference proteome</keyword>
<sequence length="69" mass="7910">MPELQANRCCVNCKQPYTPAAEEPTYLVSTAADLLCSKCRQAYLNDVLTHALQRSVQKLCLLQERRRKQ</sequence>